<dbReference type="EMBL" id="LAZR01041916">
    <property type="protein sequence ID" value="KKL10796.1"/>
    <property type="molecule type" value="Genomic_DNA"/>
</dbReference>
<evidence type="ECO:0000313" key="1">
    <source>
        <dbReference type="EMBL" id="KKL10796.1"/>
    </source>
</evidence>
<protein>
    <submittedName>
        <fullName evidence="1">Uncharacterized protein</fullName>
    </submittedName>
</protein>
<sequence length="69" mass="7504">MLIWKRIQCHNCGGHGMVCVYSYDDFEGADECSTCDGSGTIVVSPKDRLAKWPGGPFLGSEPGAYQYAK</sequence>
<name>A0A0F9CYW5_9ZZZZ</name>
<organism evidence="1">
    <name type="scientific">marine sediment metagenome</name>
    <dbReference type="NCBI Taxonomy" id="412755"/>
    <lineage>
        <taxon>unclassified sequences</taxon>
        <taxon>metagenomes</taxon>
        <taxon>ecological metagenomes</taxon>
    </lineage>
</organism>
<comment type="caution">
    <text evidence="1">The sequence shown here is derived from an EMBL/GenBank/DDBJ whole genome shotgun (WGS) entry which is preliminary data.</text>
</comment>
<dbReference type="AlphaFoldDB" id="A0A0F9CYW5"/>
<accession>A0A0F9CYW5</accession>
<feature type="non-terminal residue" evidence="1">
    <location>
        <position position="69"/>
    </location>
</feature>
<proteinExistence type="predicted"/>
<gene>
    <name evidence="1" type="ORF">LCGC14_2552210</name>
</gene>
<reference evidence="1" key="1">
    <citation type="journal article" date="2015" name="Nature">
        <title>Complex archaea that bridge the gap between prokaryotes and eukaryotes.</title>
        <authorList>
            <person name="Spang A."/>
            <person name="Saw J.H."/>
            <person name="Jorgensen S.L."/>
            <person name="Zaremba-Niedzwiedzka K."/>
            <person name="Martijn J."/>
            <person name="Lind A.E."/>
            <person name="van Eijk R."/>
            <person name="Schleper C."/>
            <person name="Guy L."/>
            <person name="Ettema T.J."/>
        </authorList>
    </citation>
    <scope>NUCLEOTIDE SEQUENCE</scope>
</reference>
<dbReference type="Gene3D" id="6.20.20.10">
    <property type="match status" value="1"/>
</dbReference>